<proteinExistence type="predicted"/>
<evidence type="ECO:0008006" key="7">
    <source>
        <dbReference type="Google" id="ProtNLM"/>
    </source>
</evidence>
<feature type="compositionally biased region" description="Polar residues" evidence="1">
    <location>
        <begin position="907"/>
        <end position="952"/>
    </location>
</feature>
<dbReference type="Pfam" id="PF20642">
    <property type="entry name" value="TAF1C_HB"/>
    <property type="match status" value="2"/>
</dbReference>
<evidence type="ECO:0000259" key="2">
    <source>
        <dbReference type="Pfam" id="PF20641"/>
    </source>
</evidence>
<evidence type="ECO:0000259" key="3">
    <source>
        <dbReference type="Pfam" id="PF20642"/>
    </source>
</evidence>
<evidence type="ECO:0000313" key="5">
    <source>
        <dbReference type="EMBL" id="CAH2297411.1"/>
    </source>
</evidence>
<feature type="domain" description="TAF1C helical bundle" evidence="3">
    <location>
        <begin position="724"/>
        <end position="863"/>
    </location>
</feature>
<gene>
    <name evidence="5" type="ORF">PECUL_23A034123</name>
</gene>
<dbReference type="Pfam" id="PF20643">
    <property type="entry name" value="TAF1C_C"/>
    <property type="match status" value="1"/>
</dbReference>
<protein>
    <recommendedName>
        <fullName evidence="7">TATA box-binding protein-associated factor RNA polymerase I subunit C</fullName>
    </recommendedName>
</protein>
<feature type="compositionally biased region" description="Polar residues" evidence="1">
    <location>
        <begin position="611"/>
        <end position="628"/>
    </location>
</feature>
<reference evidence="5" key="1">
    <citation type="submission" date="2022-03" db="EMBL/GenBank/DDBJ databases">
        <authorList>
            <person name="Alioto T."/>
            <person name="Alioto T."/>
            <person name="Gomez Garrido J."/>
        </authorList>
    </citation>
    <scope>NUCLEOTIDE SEQUENCE</scope>
</reference>
<dbReference type="InterPro" id="IPR049089">
    <property type="entry name" value="TAF1C_C"/>
</dbReference>
<feature type="region of interest" description="Disordered" evidence="1">
    <location>
        <begin position="869"/>
        <end position="976"/>
    </location>
</feature>
<organism evidence="5 6">
    <name type="scientific">Pelobates cultripes</name>
    <name type="common">Western spadefoot toad</name>
    <dbReference type="NCBI Taxonomy" id="61616"/>
    <lineage>
        <taxon>Eukaryota</taxon>
        <taxon>Metazoa</taxon>
        <taxon>Chordata</taxon>
        <taxon>Craniata</taxon>
        <taxon>Vertebrata</taxon>
        <taxon>Euteleostomi</taxon>
        <taxon>Amphibia</taxon>
        <taxon>Batrachia</taxon>
        <taxon>Anura</taxon>
        <taxon>Pelobatoidea</taxon>
        <taxon>Pelobatidae</taxon>
        <taxon>Pelobates</taxon>
    </lineage>
</organism>
<accession>A0AAD1SF11</accession>
<evidence type="ECO:0000313" key="6">
    <source>
        <dbReference type="Proteomes" id="UP001295444"/>
    </source>
</evidence>
<feature type="compositionally biased region" description="Low complexity" evidence="1">
    <location>
        <begin position="999"/>
        <end position="1023"/>
    </location>
</feature>
<dbReference type="GO" id="GO:0001164">
    <property type="term" value="F:RNA polymerase I core promoter sequence-specific DNA binding"/>
    <property type="evidence" value="ECO:0007669"/>
    <property type="project" value="TreeGrafter"/>
</dbReference>
<feature type="region of interest" description="Disordered" evidence="1">
    <location>
        <begin position="990"/>
        <end position="1031"/>
    </location>
</feature>
<feature type="domain" description="TAF1C helical bundle" evidence="3">
    <location>
        <begin position="538"/>
        <end position="597"/>
    </location>
</feature>
<dbReference type="PANTHER" id="PTHR15319">
    <property type="entry name" value="TATA BOX-BINDING PROTEIN ASSOCIATED FACTOR RNA POLYMERASE I SUBUNIT C"/>
    <property type="match status" value="1"/>
</dbReference>
<dbReference type="InterPro" id="IPR049087">
    <property type="entry name" value="TAF1C_beta-prop"/>
</dbReference>
<feature type="compositionally biased region" description="Low complexity" evidence="1">
    <location>
        <begin position="960"/>
        <end position="971"/>
    </location>
</feature>
<name>A0AAD1SF11_PELCU</name>
<evidence type="ECO:0000259" key="4">
    <source>
        <dbReference type="Pfam" id="PF20643"/>
    </source>
</evidence>
<sequence length="1031" mass="115531">MDFPCPLFPEFYNEGPSNGVIISGPPVQGWGELGKVHQSTVDPPEAGCSFIPFCSRTAEKWVTVEPTPLPFLEPNTGCGFSPVTERDLFIPHKRTLCEDVKLRDAAKKMNFSKQLHQFTWDHSDTAFHAMGRLLEPHCYFGDKCIRKDRASRLRMTSLLQSLRTIPHQDCPFSYSKSHLRSLSFRTCDWLQDFPPRMMARVVHEAMLEDWHQLRFKESITGGSLSWIPYSDGWKGCLIYPRGSAMNQLHFQPVILDRSVVQQVKIYKDPVVYDLAAQVLQVSTGRPSFSEEVFVGVRSSYHLASWSFCPQSSPRPLQVINTQNPSTCINVSPHLPGELCVCTESGALYLWSVETGLQKVRQDKDNLFFRDDSKWRWSDFTNHPRVLTYADRTGVQATDIRVGGSQGLDLFHIGKEASCRRGERVNLSRCLRETNPAHCLITTQFSVYIMDERFPLVPVLKWAHMLDSPPIFASIISSETGRSNKVLVSSSCEQQSILLQYTGGATSTCQLLQPALVLPQLAGSLMHLPPLLPLQQDLVTQRLASSIAGLAAVGTKGDQESVTVFHLTEAGDLFVQRLLYVGQGPETWQGPGHEQTSEDYSNNVPRTPEADCTSTQYTPHSVSSVQQPPTAQNAVVSVQEEEIDFTSVETCAVITGSEEEALSLPPETQPPGSIHTPLTYYEVGINHHHENAEFDLESEETRTVEEPINIDCIPKTAPIPTFQTKPCLSSESCLRYKHWFSNLLQDYSSGKAERQQRPKFYINQLIRTLAVIDPAQDLDNLRGKLRESMRQRTLVQIKTQKEHSPLESVCPQRWKDSLSQRLTAAWEGKLELWWNDYLGLNQNSKIQSLRERRRMQKLRRAHSRSTLSSSFTSSLSFESEHSDMDTNSPWSNSLGLSEHESSSGVATGAQTISASPRLSATVSRGMSELSKTLNIDATSKQKLRSQNVQQNPSTHKKPANSSTLLSSQSLRSKGIPKERTRTMLDFLSFLGEPSEPVDFPSSSSSLLPVQISQTPSSSQGSQPPNKRSRMGF</sequence>
<dbReference type="Pfam" id="PF20641">
    <property type="entry name" value="TAF1C_beta-prop"/>
    <property type="match status" value="1"/>
</dbReference>
<feature type="domain" description="TAF1C beta-propeller" evidence="2">
    <location>
        <begin position="294"/>
        <end position="430"/>
    </location>
</feature>
<dbReference type="InterPro" id="IPR049090">
    <property type="entry name" value="TAF1C_HB"/>
</dbReference>
<keyword evidence="6" id="KW-1185">Reference proteome</keyword>
<dbReference type="GO" id="GO:0001650">
    <property type="term" value="C:fibrillar center"/>
    <property type="evidence" value="ECO:0007669"/>
    <property type="project" value="TreeGrafter"/>
</dbReference>
<dbReference type="PANTHER" id="PTHR15319:SF1">
    <property type="entry name" value="TATA BOX-BINDING PROTEIN-ASSOCIATED FACTOR RNA POLYMERASE I SUBUNIT C"/>
    <property type="match status" value="1"/>
</dbReference>
<dbReference type="InterPro" id="IPR038801">
    <property type="entry name" value="TAF1C"/>
</dbReference>
<feature type="domain" description="TAF1C C-terminal" evidence="4">
    <location>
        <begin position="965"/>
        <end position="1031"/>
    </location>
</feature>
<dbReference type="Proteomes" id="UP001295444">
    <property type="component" value="Chromosome 05"/>
</dbReference>
<feature type="region of interest" description="Disordered" evidence="1">
    <location>
        <begin position="585"/>
        <end position="628"/>
    </location>
</feature>
<dbReference type="EMBL" id="OW240916">
    <property type="protein sequence ID" value="CAH2297411.1"/>
    <property type="molecule type" value="Genomic_DNA"/>
</dbReference>
<dbReference type="AlphaFoldDB" id="A0AAD1SF11"/>
<evidence type="ECO:0000256" key="1">
    <source>
        <dbReference type="SAM" id="MobiDB-lite"/>
    </source>
</evidence>